<feature type="compositionally biased region" description="Low complexity" evidence="1">
    <location>
        <begin position="64"/>
        <end position="77"/>
    </location>
</feature>
<dbReference type="AlphaFoldDB" id="A0A3D8S4L0"/>
<protein>
    <submittedName>
        <fullName evidence="2">Uncharacterized protein</fullName>
    </submittedName>
</protein>
<evidence type="ECO:0000313" key="3">
    <source>
        <dbReference type="Proteomes" id="UP000256328"/>
    </source>
</evidence>
<reference evidence="2 3" key="1">
    <citation type="journal article" date="2018" name="IMA Fungus">
        <title>IMA Genome-F 9: Draft genome sequence of Annulohypoxylon stygium, Aspergillus mulundensis, Berkeleyomyces basicola (syn. Thielaviopsis basicola), Ceratocystis smalleyi, two Cercospora beticola strains, Coleophoma cylindrospora, Fusarium fracticaudum, Phialophora cf. hyalina, and Morchella septimelata.</title>
        <authorList>
            <person name="Wingfield B.D."/>
            <person name="Bills G.F."/>
            <person name="Dong Y."/>
            <person name="Huang W."/>
            <person name="Nel W.J."/>
            <person name="Swalarsk-Parry B.S."/>
            <person name="Vaghefi N."/>
            <person name="Wilken P.M."/>
            <person name="An Z."/>
            <person name="de Beer Z.W."/>
            <person name="De Vos L."/>
            <person name="Chen L."/>
            <person name="Duong T.A."/>
            <person name="Gao Y."/>
            <person name="Hammerbacher A."/>
            <person name="Kikkert J.R."/>
            <person name="Li Y."/>
            <person name="Li H."/>
            <person name="Li K."/>
            <person name="Li Q."/>
            <person name="Liu X."/>
            <person name="Ma X."/>
            <person name="Naidoo K."/>
            <person name="Pethybridge S.J."/>
            <person name="Sun J."/>
            <person name="Steenkamp E.T."/>
            <person name="van der Nest M.A."/>
            <person name="van Wyk S."/>
            <person name="Wingfield M.J."/>
            <person name="Xiong C."/>
            <person name="Yue Q."/>
            <person name="Zhang X."/>
        </authorList>
    </citation>
    <scope>NUCLEOTIDE SEQUENCE [LARGE SCALE GENOMIC DNA]</scope>
    <source>
        <strain evidence="2 3">BP5796</strain>
    </source>
</reference>
<sequence length="157" mass="18162">MPGAYVESIYDEISMQRKRDECKKRELDEFSVSSYTNIKQSEDDTRKMDDVGKEQLIMDLEETPSSSPSSWRSNWRSTASSATSRDVSPDAQKGAIHLITADDMEEHYARIKFEAREPDRAVAMDIYNMLYTLKRILEIDDDSEKLKELEHALEEIS</sequence>
<organism evidence="2 3">
    <name type="scientific">Coleophoma crateriformis</name>
    <dbReference type="NCBI Taxonomy" id="565419"/>
    <lineage>
        <taxon>Eukaryota</taxon>
        <taxon>Fungi</taxon>
        <taxon>Dikarya</taxon>
        <taxon>Ascomycota</taxon>
        <taxon>Pezizomycotina</taxon>
        <taxon>Leotiomycetes</taxon>
        <taxon>Helotiales</taxon>
        <taxon>Dermateaceae</taxon>
        <taxon>Coleophoma</taxon>
    </lineage>
</organism>
<comment type="caution">
    <text evidence="2">The sequence shown here is derived from an EMBL/GenBank/DDBJ whole genome shotgun (WGS) entry which is preliminary data.</text>
</comment>
<gene>
    <name evidence="2" type="ORF">BP5796_05692</name>
</gene>
<name>A0A3D8S4L0_9HELO</name>
<feature type="region of interest" description="Disordered" evidence="1">
    <location>
        <begin position="59"/>
        <end position="91"/>
    </location>
</feature>
<proteinExistence type="predicted"/>
<dbReference type="Proteomes" id="UP000256328">
    <property type="component" value="Unassembled WGS sequence"/>
</dbReference>
<evidence type="ECO:0000256" key="1">
    <source>
        <dbReference type="SAM" id="MobiDB-lite"/>
    </source>
</evidence>
<dbReference type="EMBL" id="PDLN01000007">
    <property type="protein sequence ID" value="RDW80994.1"/>
    <property type="molecule type" value="Genomic_DNA"/>
</dbReference>
<accession>A0A3D8S4L0</accession>
<evidence type="ECO:0000313" key="2">
    <source>
        <dbReference type="EMBL" id="RDW80994.1"/>
    </source>
</evidence>
<keyword evidence="3" id="KW-1185">Reference proteome</keyword>